<dbReference type="Proteomes" id="UP000887577">
    <property type="component" value="Unplaced"/>
</dbReference>
<evidence type="ECO:0000313" key="2">
    <source>
        <dbReference type="WBParaSite" id="PSU_v2.g918.t1"/>
    </source>
</evidence>
<dbReference type="SUPFAM" id="SSF160909">
    <property type="entry name" value="ATP12-like"/>
    <property type="match status" value="1"/>
</dbReference>
<dbReference type="Gene3D" id="1.10.3580.10">
    <property type="entry name" value="ATP12 ATPase"/>
    <property type="match status" value="1"/>
</dbReference>
<sequence length="66" mass="7304">MTTLCGSAVTGLALFKGAVDLDAAWKAAHVDEDWTIEQWGEDDEAQARRAWREKEIRAAVMISKAL</sequence>
<proteinExistence type="predicted"/>
<dbReference type="AlphaFoldDB" id="A0A914ZFX1"/>
<reference evidence="2" key="1">
    <citation type="submission" date="2022-11" db="UniProtKB">
        <authorList>
            <consortium name="WormBaseParasite"/>
        </authorList>
    </citation>
    <scope>IDENTIFICATION</scope>
</reference>
<protein>
    <submittedName>
        <fullName evidence="2">Uncharacterized protein</fullName>
    </submittedName>
</protein>
<evidence type="ECO:0000313" key="1">
    <source>
        <dbReference type="Proteomes" id="UP000887577"/>
    </source>
</evidence>
<dbReference type="WBParaSite" id="PSU_v2.g918.t1">
    <property type="protein sequence ID" value="PSU_v2.g918.t1"/>
    <property type="gene ID" value="PSU_v2.g918"/>
</dbReference>
<keyword evidence="1" id="KW-1185">Reference proteome</keyword>
<name>A0A914ZFX1_9BILA</name>
<accession>A0A914ZFX1</accession>
<organism evidence="1 2">
    <name type="scientific">Panagrolaimus superbus</name>
    <dbReference type="NCBI Taxonomy" id="310955"/>
    <lineage>
        <taxon>Eukaryota</taxon>
        <taxon>Metazoa</taxon>
        <taxon>Ecdysozoa</taxon>
        <taxon>Nematoda</taxon>
        <taxon>Chromadorea</taxon>
        <taxon>Rhabditida</taxon>
        <taxon>Tylenchina</taxon>
        <taxon>Panagrolaimomorpha</taxon>
        <taxon>Panagrolaimoidea</taxon>
        <taxon>Panagrolaimidae</taxon>
        <taxon>Panagrolaimus</taxon>
    </lineage>
</organism>
<dbReference type="InterPro" id="IPR023335">
    <property type="entry name" value="ATP12_ortho_dom_sf"/>
</dbReference>